<dbReference type="GO" id="GO:0005886">
    <property type="term" value="C:plasma membrane"/>
    <property type="evidence" value="ECO:0007669"/>
    <property type="project" value="UniProtKB-SubCell"/>
</dbReference>
<dbReference type="InterPro" id="IPR003856">
    <property type="entry name" value="LPS_length_determ_N"/>
</dbReference>
<evidence type="ECO:0000256" key="5">
    <source>
        <dbReference type="ARBA" id="ARBA00023136"/>
    </source>
</evidence>
<gene>
    <name evidence="8" type="ORF">L4V69_12710</name>
</gene>
<dbReference type="Gene3D" id="3.30.1890.10">
    <property type="entry name" value="FepE-like"/>
    <property type="match status" value="1"/>
</dbReference>
<dbReference type="RefSeq" id="WP_003091440.1">
    <property type="nucleotide sequence ID" value="NZ_AP014622.1"/>
</dbReference>
<evidence type="ECO:0000313" key="8">
    <source>
        <dbReference type="EMBL" id="WOS79978.1"/>
    </source>
</evidence>
<dbReference type="InterPro" id="IPR050445">
    <property type="entry name" value="Bact_polysacc_biosynth/exp"/>
</dbReference>
<evidence type="ECO:0000259" key="7">
    <source>
        <dbReference type="Pfam" id="PF02706"/>
    </source>
</evidence>
<name>A0AAQ3LPU1_PSEAI</name>
<evidence type="ECO:0000256" key="2">
    <source>
        <dbReference type="ARBA" id="ARBA00022475"/>
    </source>
</evidence>
<organism evidence="8 9">
    <name type="scientific">Pseudomonas aeruginosa</name>
    <dbReference type="NCBI Taxonomy" id="287"/>
    <lineage>
        <taxon>Bacteria</taxon>
        <taxon>Pseudomonadati</taxon>
        <taxon>Pseudomonadota</taxon>
        <taxon>Gammaproteobacteria</taxon>
        <taxon>Pseudomonadales</taxon>
        <taxon>Pseudomonadaceae</taxon>
        <taxon>Pseudomonas</taxon>
    </lineage>
</organism>
<dbReference type="SUPFAM" id="SSF160355">
    <property type="entry name" value="Bacterial polysaccharide co-polymerase-like"/>
    <property type="match status" value="1"/>
</dbReference>
<sequence length="353" mass="39353">MNKQNSSLMTADGEVDLVKLVKELWVNKVLILLTTLLALIGSFTYAYLSKPVYEYRVAVVPPALGSIEGFNVGRRENGLDAYTVRSIYAIFSRNLLSDENKKEFFYKIYLPQVGEGAESEDEQEEFYKKFSKEVKIDPANKPDADRYTVIVEGTKREVLATWAQAFVRLAADRAVHEVIDSAGRDFQVRNAAMQSRITVLQNMAKGRRDDRIARLKEALLIAESLKIDGPPLIEGASEQQLSSIMDGDLMYMRGAKALRAEINNLESRSVDAPFIPELRTLQEKLSWNSSLSVDSDAVAVYKEDEGLSFSNQPIKPKKILIVTIGTLAGLIIGILLAVLAGFIRKLRSDGSLR</sequence>
<keyword evidence="5 6" id="KW-0472">Membrane</keyword>
<keyword evidence="2" id="KW-1003">Cell membrane</keyword>
<dbReference type="Pfam" id="PF02706">
    <property type="entry name" value="Wzz"/>
    <property type="match status" value="1"/>
</dbReference>
<dbReference type="Proteomes" id="UP001297540">
    <property type="component" value="Chromosome"/>
</dbReference>
<reference evidence="8" key="1">
    <citation type="submission" date="2023-06" db="EMBL/GenBank/DDBJ databases">
        <authorList>
            <consortium name="Clinical and Environmental Microbiology Branch: Whole genome sequencing antimicrobial resistance pathogens in the healthcare setting"/>
        </authorList>
    </citation>
    <scope>NUCLEOTIDE SEQUENCE</scope>
    <source>
        <strain evidence="8">2021CK-01020</strain>
    </source>
</reference>
<evidence type="ECO:0000256" key="6">
    <source>
        <dbReference type="SAM" id="Phobius"/>
    </source>
</evidence>
<dbReference type="PANTHER" id="PTHR32309">
    <property type="entry name" value="TYROSINE-PROTEIN KINASE"/>
    <property type="match status" value="1"/>
</dbReference>
<reference evidence="8" key="2">
    <citation type="submission" date="2023-10" db="EMBL/GenBank/DDBJ databases">
        <title>Pathogen: clinical or host-associated sample.</title>
        <authorList>
            <person name="Hergert J."/>
            <person name="Casey R."/>
            <person name="Wagner J."/>
            <person name="Young E.L."/>
            <person name="Oakeson K.F."/>
        </authorList>
    </citation>
    <scope>NUCLEOTIDE SEQUENCE</scope>
    <source>
        <strain evidence="8">2021CK-01020</strain>
    </source>
</reference>
<feature type="transmembrane region" description="Helical" evidence="6">
    <location>
        <begin position="29"/>
        <end position="48"/>
    </location>
</feature>
<comment type="subcellular location">
    <subcellularLocation>
        <location evidence="1">Cell membrane</location>
        <topology evidence="1">Multi-pass membrane protein</topology>
    </subcellularLocation>
</comment>
<accession>A0AAQ3LPU1</accession>
<keyword evidence="3 6" id="KW-0812">Transmembrane</keyword>
<dbReference type="PANTHER" id="PTHR32309:SF13">
    <property type="entry name" value="FERRIC ENTEROBACTIN TRANSPORT PROTEIN FEPE"/>
    <property type="match status" value="1"/>
</dbReference>
<feature type="transmembrane region" description="Helical" evidence="6">
    <location>
        <begin position="319"/>
        <end position="343"/>
    </location>
</feature>
<protein>
    <submittedName>
        <fullName evidence="8">Wzz/FepE/Etk N-terminal domain-containing protein</fullName>
    </submittedName>
</protein>
<dbReference type="GO" id="GO:0004713">
    <property type="term" value="F:protein tyrosine kinase activity"/>
    <property type="evidence" value="ECO:0007669"/>
    <property type="project" value="TreeGrafter"/>
</dbReference>
<evidence type="ECO:0000256" key="3">
    <source>
        <dbReference type="ARBA" id="ARBA00022692"/>
    </source>
</evidence>
<keyword evidence="4 6" id="KW-1133">Transmembrane helix</keyword>
<evidence type="ECO:0000256" key="1">
    <source>
        <dbReference type="ARBA" id="ARBA00004651"/>
    </source>
</evidence>
<dbReference type="AlphaFoldDB" id="A0AAQ3LPU1"/>
<feature type="domain" description="Polysaccharide chain length determinant N-terminal" evidence="7">
    <location>
        <begin position="14"/>
        <end position="107"/>
    </location>
</feature>
<evidence type="ECO:0000256" key="4">
    <source>
        <dbReference type="ARBA" id="ARBA00022989"/>
    </source>
</evidence>
<evidence type="ECO:0000313" key="9">
    <source>
        <dbReference type="Proteomes" id="UP001297540"/>
    </source>
</evidence>
<proteinExistence type="predicted"/>
<dbReference type="EMBL" id="CP136986">
    <property type="protein sequence ID" value="WOS79978.1"/>
    <property type="molecule type" value="Genomic_DNA"/>
</dbReference>